<name>A0ABX1JNV7_9MICC</name>
<gene>
    <name evidence="2" type="ORF">HER39_06950</name>
</gene>
<feature type="transmembrane region" description="Helical" evidence="1">
    <location>
        <begin position="95"/>
        <end position="114"/>
    </location>
</feature>
<evidence type="ECO:0000313" key="2">
    <source>
        <dbReference type="EMBL" id="NKX50310.1"/>
    </source>
</evidence>
<comment type="caution">
    <text evidence="2">The sequence shown here is derived from an EMBL/GenBank/DDBJ whole genome shotgun (WGS) entry which is preliminary data.</text>
</comment>
<dbReference type="EMBL" id="JAAZSR010000079">
    <property type="protein sequence ID" value="NKX50310.1"/>
    <property type="molecule type" value="Genomic_DNA"/>
</dbReference>
<sequence>MSTMTATAPGQAGTAAAVRNWKTPAILSVLAVLALLAFAIGAPANDVTFRLSDPSDAVVLPDLVLSAPLTGWICAVLMLAAAVLAVMAARAGRRVPGWLPAVFAALFVAGFLAWV</sequence>
<accession>A0ABX1JNV7</accession>
<keyword evidence="3" id="KW-1185">Reference proteome</keyword>
<evidence type="ECO:0000256" key="1">
    <source>
        <dbReference type="SAM" id="Phobius"/>
    </source>
</evidence>
<keyword evidence="1" id="KW-1133">Transmembrane helix</keyword>
<evidence type="ECO:0000313" key="3">
    <source>
        <dbReference type="Proteomes" id="UP000523795"/>
    </source>
</evidence>
<organism evidence="2 3">
    <name type="scientific">Arthrobacter deserti</name>
    <dbReference type="NCBI Taxonomy" id="1742687"/>
    <lineage>
        <taxon>Bacteria</taxon>
        <taxon>Bacillati</taxon>
        <taxon>Actinomycetota</taxon>
        <taxon>Actinomycetes</taxon>
        <taxon>Micrococcales</taxon>
        <taxon>Micrococcaceae</taxon>
        <taxon>Arthrobacter</taxon>
    </lineage>
</organism>
<proteinExistence type="predicted"/>
<keyword evidence="1" id="KW-0812">Transmembrane</keyword>
<feature type="non-terminal residue" evidence="2">
    <location>
        <position position="115"/>
    </location>
</feature>
<protein>
    <submittedName>
        <fullName evidence="2">ABC transporter permease</fullName>
    </submittedName>
</protein>
<dbReference type="Proteomes" id="UP000523795">
    <property type="component" value="Unassembled WGS sequence"/>
</dbReference>
<feature type="transmembrane region" description="Helical" evidence="1">
    <location>
        <begin position="65"/>
        <end position="88"/>
    </location>
</feature>
<reference evidence="2 3" key="1">
    <citation type="submission" date="2020-04" db="EMBL/GenBank/DDBJ databases">
        <authorList>
            <person name="Liu S."/>
        </authorList>
    </citation>
    <scope>NUCLEOTIDE SEQUENCE [LARGE SCALE GENOMIC DNA]</scope>
    <source>
        <strain evidence="2 3">CGMCC 1.15091</strain>
    </source>
</reference>
<keyword evidence="1" id="KW-0472">Membrane</keyword>